<feature type="region of interest" description="Disordered" evidence="1">
    <location>
        <begin position="331"/>
        <end position="382"/>
    </location>
</feature>
<dbReference type="Pfam" id="PF01674">
    <property type="entry name" value="Lipase_2"/>
    <property type="match status" value="1"/>
</dbReference>
<dbReference type="GO" id="GO:0016298">
    <property type="term" value="F:lipase activity"/>
    <property type="evidence" value="ECO:0007669"/>
    <property type="project" value="TreeGrafter"/>
</dbReference>
<feature type="chain" id="PRO_5013586262" evidence="2">
    <location>
        <begin position="42"/>
        <end position="474"/>
    </location>
</feature>
<dbReference type="PANTHER" id="PTHR32015">
    <property type="entry name" value="FASTING INDUCED LIPASE"/>
    <property type="match status" value="1"/>
</dbReference>
<feature type="compositionally biased region" description="Basic and acidic residues" evidence="1">
    <location>
        <begin position="331"/>
        <end position="349"/>
    </location>
</feature>
<organism evidence="3 4">
    <name type="scientific">Caenorhabditis nigoni</name>
    <dbReference type="NCBI Taxonomy" id="1611254"/>
    <lineage>
        <taxon>Eukaryota</taxon>
        <taxon>Metazoa</taxon>
        <taxon>Ecdysozoa</taxon>
        <taxon>Nematoda</taxon>
        <taxon>Chromadorea</taxon>
        <taxon>Rhabditida</taxon>
        <taxon>Rhabditina</taxon>
        <taxon>Rhabditomorpha</taxon>
        <taxon>Rhabditoidea</taxon>
        <taxon>Rhabditidae</taxon>
        <taxon>Peloderinae</taxon>
        <taxon>Caenorhabditis</taxon>
    </lineage>
</organism>
<dbReference type="GO" id="GO:0016042">
    <property type="term" value="P:lipid catabolic process"/>
    <property type="evidence" value="ECO:0007669"/>
    <property type="project" value="InterPro"/>
</dbReference>
<dbReference type="InterPro" id="IPR002918">
    <property type="entry name" value="Lipase_EstA/Esterase_EstB"/>
</dbReference>
<evidence type="ECO:0000256" key="2">
    <source>
        <dbReference type="SAM" id="SignalP"/>
    </source>
</evidence>
<dbReference type="InterPro" id="IPR029058">
    <property type="entry name" value="AB_hydrolase_fold"/>
</dbReference>
<gene>
    <name evidence="3" type="primary">Cni-lips-8</name>
    <name evidence="3" type="synonym">Cnig_chr_X.g25898</name>
    <name evidence="3" type="ORF">B9Z55_025898</name>
</gene>
<dbReference type="STRING" id="1611254.A0A2G5T177"/>
<dbReference type="SUPFAM" id="SSF53474">
    <property type="entry name" value="alpha/beta-Hydrolases"/>
    <property type="match status" value="1"/>
</dbReference>
<evidence type="ECO:0000313" key="4">
    <source>
        <dbReference type="Proteomes" id="UP000230233"/>
    </source>
</evidence>
<dbReference type="Gene3D" id="3.40.50.1820">
    <property type="entry name" value="alpha/beta hydrolase"/>
    <property type="match status" value="1"/>
</dbReference>
<name>A0A2G5T177_9PELO</name>
<dbReference type="OrthoDB" id="5797311at2759"/>
<keyword evidence="2" id="KW-0732">Signal</keyword>
<dbReference type="Proteomes" id="UP000230233">
    <property type="component" value="Chromosome X"/>
</dbReference>
<reference evidence="4" key="1">
    <citation type="submission" date="2017-10" db="EMBL/GenBank/DDBJ databases">
        <title>Rapid genome shrinkage in a self-fertile nematode reveals novel sperm competition proteins.</title>
        <authorList>
            <person name="Yin D."/>
            <person name="Schwarz E.M."/>
            <person name="Thomas C.G."/>
            <person name="Felde R.L."/>
            <person name="Korf I.F."/>
            <person name="Cutter A.D."/>
            <person name="Schartner C.M."/>
            <person name="Ralston E.J."/>
            <person name="Meyer B.J."/>
            <person name="Haag E.S."/>
        </authorList>
    </citation>
    <scope>NUCLEOTIDE SEQUENCE [LARGE SCALE GENOMIC DNA]</scope>
    <source>
        <strain evidence="4">JU1422</strain>
    </source>
</reference>
<evidence type="ECO:0000313" key="3">
    <source>
        <dbReference type="EMBL" id="PIC20846.1"/>
    </source>
</evidence>
<proteinExistence type="predicted"/>
<keyword evidence="4" id="KW-1185">Reference proteome</keyword>
<dbReference type="FunFam" id="3.40.50.1820:FF:000281">
    <property type="entry name" value="LIPaSe related"/>
    <property type="match status" value="1"/>
</dbReference>
<dbReference type="PANTHER" id="PTHR32015:SF8">
    <property type="entry name" value="LIPASE"/>
    <property type="match status" value="1"/>
</dbReference>
<evidence type="ECO:0000256" key="1">
    <source>
        <dbReference type="SAM" id="MobiDB-lite"/>
    </source>
</evidence>
<sequence length="474" mass="52354">MKVGQTTISLCVTVIIPPFHTMNHLILFLLCLTCCLIGVSSEFNKHFADFVEENYGKAFLDTLQRTDLGDGGSFGGKTNANDEITHDPVIFVHGVSDIAGGKMQALAATYKKKGYTTGELYATTYDSGSKNNPIAWTEYSLKCEHVKQIRTFILAVKYYTQRNVDVVAYSLGVPIARKAILGGICVDTKEDLGSPLTQYVDTFIGVAGPNHGISLQVAGISVPGCVIGAIPILPICSKIIGLYSGFCPTESEFLTDINESNHYEGQYVYSLYTETDEWIGYKICDKVTARIPGEDGHKLYKKFSHDEIILRTCDMQIQMMQYHSPQADFDAKLRDGTSSRQKQSRDSKFKIVAARTESAEADAETGSRSRPRSKSGQTAKRDISEYDYLSELSESAFEYTPPKLQQSSKVSSNKIAIVTVPPTMTTTRSYESYLPRKSHNVIDMMNARPSPTTQSEGVTDNVGGYHTHINVSFD</sequence>
<comment type="caution">
    <text evidence="3">The sequence shown here is derived from an EMBL/GenBank/DDBJ whole genome shotgun (WGS) entry which is preliminary data.</text>
</comment>
<feature type="signal peptide" evidence="2">
    <location>
        <begin position="1"/>
        <end position="41"/>
    </location>
</feature>
<accession>A0A2G5T177</accession>
<protein>
    <submittedName>
        <fullName evidence="3">Uncharacterized protein</fullName>
    </submittedName>
</protein>
<dbReference type="EMBL" id="PDUG01000006">
    <property type="protein sequence ID" value="PIC20846.1"/>
    <property type="molecule type" value="Genomic_DNA"/>
</dbReference>
<dbReference type="AlphaFoldDB" id="A0A2G5T177"/>